<reference evidence="1 2" key="1">
    <citation type="submission" date="2024-03" db="EMBL/GenBank/DDBJ databases">
        <title>Draft genome sequence of Pseudonocardia sp. DW16-2.</title>
        <authorList>
            <person name="Duangmal K."/>
        </authorList>
    </citation>
    <scope>NUCLEOTIDE SEQUENCE [LARGE SCALE GENOMIC DNA]</scope>
    <source>
        <strain evidence="1 2">DW16-2</strain>
    </source>
</reference>
<name>A0ABU8T1I3_9PSEU</name>
<protein>
    <submittedName>
        <fullName evidence="1">DUF6218 family protein</fullName>
    </submittedName>
</protein>
<proteinExistence type="predicted"/>
<evidence type="ECO:0000313" key="2">
    <source>
        <dbReference type="Proteomes" id="UP001364211"/>
    </source>
</evidence>
<keyword evidence="2" id="KW-1185">Reference proteome</keyword>
<dbReference type="EMBL" id="JBBJUP010000001">
    <property type="protein sequence ID" value="MEJ8277443.1"/>
    <property type="molecule type" value="Genomic_DNA"/>
</dbReference>
<comment type="caution">
    <text evidence="1">The sequence shown here is derived from an EMBL/GenBank/DDBJ whole genome shotgun (WGS) entry which is preliminary data.</text>
</comment>
<organism evidence="1 2">
    <name type="scientific">Pseudonocardia spirodelae</name>
    <dbReference type="NCBI Taxonomy" id="3133431"/>
    <lineage>
        <taxon>Bacteria</taxon>
        <taxon>Bacillati</taxon>
        <taxon>Actinomycetota</taxon>
        <taxon>Actinomycetes</taxon>
        <taxon>Pseudonocardiales</taxon>
        <taxon>Pseudonocardiaceae</taxon>
        <taxon>Pseudonocardia</taxon>
    </lineage>
</organism>
<dbReference type="RefSeq" id="WP_340285478.1">
    <property type="nucleotide sequence ID" value="NZ_JBBJUP010000001.1"/>
</dbReference>
<dbReference type="Pfam" id="PF19726">
    <property type="entry name" value="DUF6218"/>
    <property type="match status" value="1"/>
</dbReference>
<dbReference type="Proteomes" id="UP001364211">
    <property type="component" value="Unassembled WGS sequence"/>
</dbReference>
<evidence type="ECO:0000313" key="1">
    <source>
        <dbReference type="EMBL" id="MEJ8277443.1"/>
    </source>
</evidence>
<dbReference type="InterPro" id="IPR046190">
    <property type="entry name" value="DUF6218"/>
</dbReference>
<accession>A0ABU8T1I3</accession>
<gene>
    <name evidence="1" type="ORF">WJX68_00755</name>
</gene>
<sequence length="224" mass="24291">MTTLDELSVPASLPTWATGTAVLTADPDTLAVWQVSLDGLPTGAWITPLDELRAEPDTARRLLTCIERRAIAVSDVSGAEAVLSELTTCAKLDDGWWRGQTFDVAGAFGDVLERRVEVGHVMAAVRESGRKVTDIGWRRDLGGPAGSIAELRRLARLGVPSGSPAASEALTVIGVLRWIAEVWDETEQVKNRRDYVRTALGPPESLPTRWRDAALTADRTRLPL</sequence>